<keyword evidence="4" id="KW-0325">Glycoprotein</keyword>
<feature type="compositionally biased region" description="Basic and acidic residues" evidence="5">
    <location>
        <begin position="92"/>
        <end position="110"/>
    </location>
</feature>
<dbReference type="GO" id="GO:0016020">
    <property type="term" value="C:membrane"/>
    <property type="evidence" value="ECO:0007669"/>
    <property type="project" value="UniProtKB-SubCell"/>
</dbReference>
<feature type="domain" description="Integrin alpha third immunoglobulin-like" evidence="6">
    <location>
        <begin position="2"/>
        <end position="126"/>
    </location>
</feature>
<dbReference type="OrthoDB" id="5317514at2759"/>
<reference evidence="7 8" key="1">
    <citation type="submission" date="2018-11" db="EMBL/GenBank/DDBJ databases">
        <authorList>
            <consortium name="Pathogen Informatics"/>
        </authorList>
    </citation>
    <scope>NUCLEOTIDE SEQUENCE [LARGE SCALE GENOMIC DNA]</scope>
</reference>
<evidence type="ECO:0000256" key="4">
    <source>
        <dbReference type="ARBA" id="ARBA00023180"/>
    </source>
</evidence>
<dbReference type="SUPFAM" id="SSF69179">
    <property type="entry name" value="Integrin domains"/>
    <property type="match status" value="1"/>
</dbReference>
<dbReference type="InterPro" id="IPR048286">
    <property type="entry name" value="Integrin_alpha_Ig-like_3"/>
</dbReference>
<dbReference type="AlphaFoldDB" id="A0A3P7JEJ0"/>
<evidence type="ECO:0000313" key="8">
    <source>
        <dbReference type="Proteomes" id="UP000270094"/>
    </source>
</evidence>
<keyword evidence="2" id="KW-0401">Integrin</keyword>
<dbReference type="EMBL" id="UYYB01127262">
    <property type="protein sequence ID" value="VDM84061.1"/>
    <property type="molecule type" value="Genomic_DNA"/>
</dbReference>
<organism evidence="7 8">
    <name type="scientific">Strongylus vulgaris</name>
    <name type="common">Blood worm</name>
    <dbReference type="NCBI Taxonomy" id="40348"/>
    <lineage>
        <taxon>Eukaryota</taxon>
        <taxon>Metazoa</taxon>
        <taxon>Ecdysozoa</taxon>
        <taxon>Nematoda</taxon>
        <taxon>Chromadorea</taxon>
        <taxon>Rhabditida</taxon>
        <taxon>Rhabditina</taxon>
        <taxon>Rhabditomorpha</taxon>
        <taxon>Strongyloidea</taxon>
        <taxon>Strongylidae</taxon>
        <taxon>Strongylus</taxon>
    </lineage>
</organism>
<feature type="compositionally biased region" description="Polar residues" evidence="5">
    <location>
        <begin position="313"/>
        <end position="329"/>
    </location>
</feature>
<keyword evidence="8" id="KW-1185">Reference proteome</keyword>
<feature type="compositionally biased region" description="Polar residues" evidence="5">
    <location>
        <begin position="350"/>
        <end position="361"/>
    </location>
</feature>
<feature type="compositionally biased region" description="Acidic residues" evidence="5">
    <location>
        <begin position="111"/>
        <end position="135"/>
    </location>
</feature>
<comment type="subcellular location">
    <subcellularLocation>
        <location evidence="1">Membrane</location>
        <topology evidence="1">Single-pass type I membrane protein</topology>
    </subcellularLocation>
</comment>
<dbReference type="Gene3D" id="2.60.40.1530">
    <property type="entry name" value="ntegrin, alpha v. Chain A, domain 4"/>
    <property type="match status" value="1"/>
</dbReference>
<evidence type="ECO:0000256" key="3">
    <source>
        <dbReference type="ARBA" id="ARBA00023136"/>
    </source>
</evidence>
<dbReference type="Pfam" id="PF20806">
    <property type="entry name" value="Integrin_A_Ig_3"/>
    <property type="match status" value="1"/>
</dbReference>
<sequence>VDFSTRNKTPADVFYDSEIGPVVSHLYQVSNRGPSEIDSATLDIFWPSFSAEGGHLLYMITDPVISDPSKGRCRVKQVQNINPLNLRVTNEHLATETDHRMHGPDYRGEGEEGEGEEGEEEEEEDEEEGEEEEEEREHAVQSHVIRTQAARPQTVGRGRVGHQPHVEVTHLEGYTAAGDQTQEEASARGYGSARTQTHGRSGTFGTETATENGRRSHQAHVILAHGGNPDIEKTRLGQGHVVTSHGATSAGGRSHQTKVVTTHGGAQGHVVTSHSGAASGGGRSQQTHIVTSHGGAPGSGRTLQTERRVVTGHTVTTPGDGRSQQTHIVTSHGGAPTSGRTLQTERRVVTSHTGTTPSDAR</sequence>
<feature type="non-terminal residue" evidence="7">
    <location>
        <position position="1"/>
    </location>
</feature>
<keyword evidence="3" id="KW-0472">Membrane</keyword>
<evidence type="ECO:0000313" key="7">
    <source>
        <dbReference type="EMBL" id="VDM84061.1"/>
    </source>
</evidence>
<evidence type="ECO:0000256" key="2">
    <source>
        <dbReference type="ARBA" id="ARBA00023037"/>
    </source>
</evidence>
<evidence type="ECO:0000256" key="1">
    <source>
        <dbReference type="ARBA" id="ARBA00004479"/>
    </source>
</evidence>
<name>A0A3P7JEJ0_STRVU</name>
<dbReference type="GO" id="GO:0007229">
    <property type="term" value="P:integrin-mediated signaling pathway"/>
    <property type="evidence" value="ECO:0007669"/>
    <property type="project" value="UniProtKB-KW"/>
</dbReference>
<dbReference type="Proteomes" id="UP000270094">
    <property type="component" value="Unassembled WGS sequence"/>
</dbReference>
<feature type="region of interest" description="Disordered" evidence="5">
    <location>
        <begin position="92"/>
        <end position="215"/>
    </location>
</feature>
<feature type="non-terminal residue" evidence="7">
    <location>
        <position position="361"/>
    </location>
</feature>
<accession>A0A3P7JEJ0</accession>
<proteinExistence type="predicted"/>
<feature type="compositionally biased region" description="Polar residues" evidence="5">
    <location>
        <begin position="193"/>
        <end position="211"/>
    </location>
</feature>
<gene>
    <name evidence="7" type="ORF">SVUK_LOCUS19059</name>
</gene>
<dbReference type="InterPro" id="IPR032695">
    <property type="entry name" value="Integrin_dom_sf"/>
</dbReference>
<protein>
    <recommendedName>
        <fullName evidence="6">Integrin alpha third immunoglobulin-like domain-containing protein</fullName>
    </recommendedName>
</protein>
<evidence type="ECO:0000259" key="6">
    <source>
        <dbReference type="Pfam" id="PF20806"/>
    </source>
</evidence>
<feature type="region of interest" description="Disordered" evidence="5">
    <location>
        <begin position="273"/>
        <end position="361"/>
    </location>
</feature>
<evidence type="ECO:0000256" key="5">
    <source>
        <dbReference type="SAM" id="MobiDB-lite"/>
    </source>
</evidence>